<name>A0A6C0GU10_9BACT</name>
<keyword evidence="4" id="KW-1185">Reference proteome</keyword>
<evidence type="ECO:0000313" key="3">
    <source>
        <dbReference type="EMBL" id="QHT71304.1"/>
    </source>
</evidence>
<dbReference type="SUPFAM" id="SSF52402">
    <property type="entry name" value="Adenine nucleotide alpha hydrolases-like"/>
    <property type="match status" value="2"/>
</dbReference>
<proteinExistence type="inferred from homology"/>
<dbReference type="Gene3D" id="3.40.50.620">
    <property type="entry name" value="HUPs"/>
    <property type="match status" value="2"/>
</dbReference>
<dbReference type="InterPro" id="IPR014729">
    <property type="entry name" value="Rossmann-like_a/b/a_fold"/>
</dbReference>
<gene>
    <name evidence="3" type="ORF">GXP67_33940</name>
</gene>
<dbReference type="PANTHER" id="PTHR46268">
    <property type="entry name" value="STRESS RESPONSE PROTEIN NHAX"/>
    <property type="match status" value="1"/>
</dbReference>
<dbReference type="PRINTS" id="PR01438">
    <property type="entry name" value="UNVRSLSTRESS"/>
</dbReference>
<evidence type="ECO:0000259" key="2">
    <source>
        <dbReference type="Pfam" id="PF00582"/>
    </source>
</evidence>
<organism evidence="3 4">
    <name type="scientific">Rhodocytophaga rosea</name>
    <dbReference type="NCBI Taxonomy" id="2704465"/>
    <lineage>
        <taxon>Bacteria</taxon>
        <taxon>Pseudomonadati</taxon>
        <taxon>Bacteroidota</taxon>
        <taxon>Cytophagia</taxon>
        <taxon>Cytophagales</taxon>
        <taxon>Rhodocytophagaceae</taxon>
        <taxon>Rhodocytophaga</taxon>
    </lineage>
</organism>
<accession>A0A6C0GU10</accession>
<comment type="similarity">
    <text evidence="1">Belongs to the universal stress protein A family.</text>
</comment>
<sequence length="278" mass="30828">MKTILIPTDFSTHSLNAIDYAASLAEKMPVKLILLHMYHVPVVYTEVPVVAITDQDFEAEADVELKRQVEHIQSSGKVKDVSYINREGLLVDTISDIAAENKVDLIVMGTQGASGLEKMLIGSYTAAILDETQCPVLIVPAGVSFKGIKKIMYATDFQFNDFTAINQVADIARFYDAEIVVTHISTAPAKEEATMDWFMEIAEANISYPNVTFRSFAGADVSGQLTGLVKGMNVDLLCMSTVRRTFFEKLYKSSLTKKMVYQAEIPILAFHVKEPNRL</sequence>
<dbReference type="InterPro" id="IPR006016">
    <property type="entry name" value="UspA"/>
</dbReference>
<dbReference type="AlphaFoldDB" id="A0A6C0GU10"/>
<dbReference type="Pfam" id="PF00582">
    <property type="entry name" value="Usp"/>
    <property type="match status" value="1"/>
</dbReference>
<dbReference type="CDD" id="cd00293">
    <property type="entry name" value="USP-like"/>
    <property type="match status" value="1"/>
</dbReference>
<dbReference type="EMBL" id="CP048222">
    <property type="protein sequence ID" value="QHT71304.1"/>
    <property type="molecule type" value="Genomic_DNA"/>
</dbReference>
<feature type="domain" description="UspA" evidence="2">
    <location>
        <begin position="1"/>
        <end position="140"/>
    </location>
</feature>
<dbReference type="InterPro" id="IPR006015">
    <property type="entry name" value="Universal_stress_UspA"/>
</dbReference>
<dbReference type="KEGG" id="rhoz:GXP67_33940"/>
<dbReference type="PANTHER" id="PTHR46268:SF6">
    <property type="entry name" value="UNIVERSAL STRESS PROTEIN UP12"/>
    <property type="match status" value="1"/>
</dbReference>
<reference evidence="3 4" key="1">
    <citation type="submission" date="2020-01" db="EMBL/GenBank/DDBJ databases">
        <authorList>
            <person name="Kim M.K."/>
        </authorList>
    </citation>
    <scope>NUCLEOTIDE SEQUENCE [LARGE SCALE GENOMIC DNA]</scope>
    <source>
        <strain evidence="3 4">172606-1</strain>
    </source>
</reference>
<dbReference type="Proteomes" id="UP000480178">
    <property type="component" value="Chromosome"/>
</dbReference>
<dbReference type="RefSeq" id="WP_162447243.1">
    <property type="nucleotide sequence ID" value="NZ_CP048222.1"/>
</dbReference>
<evidence type="ECO:0000256" key="1">
    <source>
        <dbReference type="ARBA" id="ARBA00008791"/>
    </source>
</evidence>
<evidence type="ECO:0000313" key="4">
    <source>
        <dbReference type="Proteomes" id="UP000480178"/>
    </source>
</evidence>
<protein>
    <submittedName>
        <fullName evidence="3">Universal stress protein</fullName>
    </submittedName>
</protein>